<protein>
    <submittedName>
        <fullName evidence="1">Uncharacterized protein</fullName>
    </submittedName>
</protein>
<accession>A0ABN8IUK4</accession>
<organism evidence="1 2">
    <name type="scientific">Iphiclides podalirius</name>
    <name type="common">scarce swallowtail</name>
    <dbReference type="NCBI Taxonomy" id="110791"/>
    <lineage>
        <taxon>Eukaryota</taxon>
        <taxon>Metazoa</taxon>
        <taxon>Ecdysozoa</taxon>
        <taxon>Arthropoda</taxon>
        <taxon>Hexapoda</taxon>
        <taxon>Insecta</taxon>
        <taxon>Pterygota</taxon>
        <taxon>Neoptera</taxon>
        <taxon>Endopterygota</taxon>
        <taxon>Lepidoptera</taxon>
        <taxon>Glossata</taxon>
        <taxon>Ditrysia</taxon>
        <taxon>Papilionoidea</taxon>
        <taxon>Papilionidae</taxon>
        <taxon>Papilioninae</taxon>
        <taxon>Iphiclides</taxon>
    </lineage>
</organism>
<evidence type="ECO:0000313" key="1">
    <source>
        <dbReference type="EMBL" id="CAH2067028.1"/>
    </source>
</evidence>
<name>A0ABN8IUK4_9NEOP</name>
<dbReference type="Proteomes" id="UP000837857">
    <property type="component" value="Chromosome 4"/>
</dbReference>
<reference evidence="1" key="1">
    <citation type="submission" date="2022-03" db="EMBL/GenBank/DDBJ databases">
        <authorList>
            <person name="Martin H S."/>
        </authorList>
    </citation>
    <scope>NUCLEOTIDE SEQUENCE</scope>
</reference>
<proteinExistence type="predicted"/>
<evidence type="ECO:0000313" key="2">
    <source>
        <dbReference type="Proteomes" id="UP000837857"/>
    </source>
</evidence>
<feature type="non-terminal residue" evidence="1">
    <location>
        <position position="1"/>
    </location>
</feature>
<dbReference type="EMBL" id="OW152816">
    <property type="protein sequence ID" value="CAH2067028.1"/>
    <property type="molecule type" value="Genomic_DNA"/>
</dbReference>
<keyword evidence="2" id="KW-1185">Reference proteome</keyword>
<gene>
    <name evidence="1" type="ORF">IPOD504_LOCUS13693</name>
</gene>
<sequence>MGKLRPGPCVRTVMRTCDAEGFKRALQKDPKLMVGRLQFVTHMYRACDRCGAKWEIAGTDLKPQLLTALRSNAAESVPTSVLIARVIAVRP</sequence>